<dbReference type="AlphaFoldDB" id="W1Y000"/>
<dbReference type="GO" id="GO:0003677">
    <property type="term" value="F:DNA binding"/>
    <property type="evidence" value="ECO:0007669"/>
    <property type="project" value="UniProtKB-KW"/>
</dbReference>
<keyword evidence="2" id="KW-0238">DNA-binding</keyword>
<evidence type="ECO:0000313" key="2">
    <source>
        <dbReference type="EMBL" id="ETJ35863.1"/>
    </source>
</evidence>
<sequence>TEVVVESFQLLESKEVSQQRGVNASNSTPIGQQPLFSNK</sequence>
<accession>W1Y000</accession>
<name>W1Y000_9ZZZZ</name>
<dbReference type="EMBL" id="AZMM01009812">
    <property type="protein sequence ID" value="ETJ35863.1"/>
    <property type="molecule type" value="Genomic_DNA"/>
</dbReference>
<reference evidence="2" key="1">
    <citation type="submission" date="2013-12" db="EMBL/GenBank/DDBJ databases">
        <title>A Varibaculum cambriense genome reconstructed from a premature infant gut community with otherwise low bacterial novelty that shifts toward anaerobic metabolism during the third week of life.</title>
        <authorList>
            <person name="Brown C.T."/>
            <person name="Sharon I."/>
            <person name="Thomas B.C."/>
            <person name="Castelle C.J."/>
            <person name="Morowitz M.J."/>
            <person name="Banfield J.F."/>
        </authorList>
    </citation>
    <scope>NUCLEOTIDE SEQUENCE</scope>
</reference>
<protein>
    <submittedName>
        <fullName evidence="2">Single-stranded DNA-binding protein</fullName>
    </submittedName>
</protein>
<feature type="non-terminal residue" evidence="2">
    <location>
        <position position="1"/>
    </location>
</feature>
<comment type="caution">
    <text evidence="2">The sequence shown here is derived from an EMBL/GenBank/DDBJ whole genome shotgun (WGS) entry which is preliminary data.</text>
</comment>
<gene>
    <name evidence="2" type="ORF">Q604_UNBC09812G0002</name>
</gene>
<feature type="compositionally biased region" description="Polar residues" evidence="1">
    <location>
        <begin position="18"/>
        <end position="39"/>
    </location>
</feature>
<evidence type="ECO:0000256" key="1">
    <source>
        <dbReference type="SAM" id="MobiDB-lite"/>
    </source>
</evidence>
<organism evidence="2">
    <name type="scientific">human gut metagenome</name>
    <dbReference type="NCBI Taxonomy" id="408170"/>
    <lineage>
        <taxon>unclassified sequences</taxon>
        <taxon>metagenomes</taxon>
        <taxon>organismal metagenomes</taxon>
    </lineage>
</organism>
<proteinExistence type="predicted"/>
<feature type="region of interest" description="Disordered" evidence="1">
    <location>
        <begin position="16"/>
        <end position="39"/>
    </location>
</feature>